<dbReference type="Pfam" id="PF02518">
    <property type="entry name" value="HATPase_c"/>
    <property type="match status" value="1"/>
</dbReference>
<gene>
    <name evidence="8" type="ORF">E7V67_011145</name>
</gene>
<dbReference type="SMART" id="SM00091">
    <property type="entry name" value="PAS"/>
    <property type="match status" value="3"/>
</dbReference>
<dbReference type="PRINTS" id="PR00344">
    <property type="entry name" value="BCTRLSENSOR"/>
</dbReference>
<organism evidence="8 9">
    <name type="scientific">[Empedobacter] haloabium</name>
    <dbReference type="NCBI Taxonomy" id="592317"/>
    <lineage>
        <taxon>Bacteria</taxon>
        <taxon>Pseudomonadati</taxon>
        <taxon>Pseudomonadota</taxon>
        <taxon>Betaproteobacteria</taxon>
        <taxon>Burkholderiales</taxon>
        <taxon>Oxalobacteraceae</taxon>
        <taxon>Telluria group</taxon>
        <taxon>Telluria group incertae sedis</taxon>
    </lineage>
</organism>
<keyword evidence="9" id="KW-1185">Reference proteome</keyword>
<dbReference type="InterPro" id="IPR004358">
    <property type="entry name" value="Sig_transdc_His_kin-like_C"/>
</dbReference>
<dbReference type="InterPro" id="IPR036890">
    <property type="entry name" value="HATPase_C_sf"/>
</dbReference>
<dbReference type="InterPro" id="IPR011006">
    <property type="entry name" value="CheY-like_superfamily"/>
</dbReference>
<dbReference type="Pfam" id="PF08448">
    <property type="entry name" value="PAS_4"/>
    <property type="match status" value="1"/>
</dbReference>
<dbReference type="SUPFAM" id="SSF55874">
    <property type="entry name" value="ATPase domain of HSP90 chaperone/DNA topoisomerase II/histidine kinase"/>
    <property type="match status" value="1"/>
</dbReference>
<proteinExistence type="predicted"/>
<dbReference type="SMART" id="SM00448">
    <property type="entry name" value="REC"/>
    <property type="match status" value="1"/>
</dbReference>
<evidence type="ECO:0000259" key="5">
    <source>
        <dbReference type="PROSITE" id="PS50109"/>
    </source>
</evidence>
<evidence type="ECO:0000256" key="2">
    <source>
        <dbReference type="ARBA" id="ARBA00012438"/>
    </source>
</evidence>
<dbReference type="Gene3D" id="1.10.287.130">
    <property type="match status" value="1"/>
</dbReference>
<dbReference type="Pfam" id="PF00072">
    <property type="entry name" value="Response_reg"/>
    <property type="match status" value="1"/>
</dbReference>
<dbReference type="InterPro" id="IPR003594">
    <property type="entry name" value="HATPase_dom"/>
</dbReference>
<comment type="catalytic activity">
    <reaction evidence="1">
        <text>ATP + protein L-histidine = ADP + protein N-phospho-L-histidine.</text>
        <dbReference type="EC" id="2.7.13.3"/>
    </reaction>
</comment>
<dbReference type="CDD" id="cd00130">
    <property type="entry name" value="PAS"/>
    <property type="match status" value="2"/>
</dbReference>
<dbReference type="Gene3D" id="3.30.565.10">
    <property type="entry name" value="Histidine kinase-like ATPase, C-terminal domain"/>
    <property type="match status" value="1"/>
</dbReference>
<dbReference type="InterPro" id="IPR000700">
    <property type="entry name" value="PAS-assoc_C"/>
</dbReference>
<evidence type="ECO:0000256" key="1">
    <source>
        <dbReference type="ARBA" id="ARBA00000085"/>
    </source>
</evidence>
<name>A0ABZ1USC4_9BURK</name>
<keyword evidence="3 4" id="KW-0597">Phosphoprotein</keyword>
<dbReference type="SUPFAM" id="SSF55785">
    <property type="entry name" value="PYP-like sensor domain (PAS domain)"/>
    <property type="match status" value="3"/>
</dbReference>
<dbReference type="EC" id="2.7.13.3" evidence="2"/>
<dbReference type="SMART" id="SM00086">
    <property type="entry name" value="PAC"/>
    <property type="match status" value="2"/>
</dbReference>
<dbReference type="InterPro" id="IPR013655">
    <property type="entry name" value="PAS_fold_3"/>
</dbReference>
<dbReference type="Pfam" id="PF08447">
    <property type="entry name" value="PAS_3"/>
    <property type="match status" value="2"/>
</dbReference>
<dbReference type="EMBL" id="CP136508">
    <property type="protein sequence ID" value="WUR15627.1"/>
    <property type="molecule type" value="Genomic_DNA"/>
</dbReference>
<evidence type="ECO:0000259" key="7">
    <source>
        <dbReference type="PROSITE" id="PS50113"/>
    </source>
</evidence>
<feature type="domain" description="Histidine kinase" evidence="5">
    <location>
        <begin position="433"/>
        <end position="651"/>
    </location>
</feature>
<dbReference type="Pfam" id="PF00512">
    <property type="entry name" value="HisKA"/>
    <property type="match status" value="1"/>
</dbReference>
<evidence type="ECO:0000313" key="9">
    <source>
        <dbReference type="Proteomes" id="UP000321323"/>
    </source>
</evidence>
<reference evidence="8 9" key="1">
    <citation type="journal article" date="2019" name="Int. J. Syst. Evol. Microbiol.">
        <title>The Draft Whole-Genome Sequence of the Antibiotic Producer Empedobacter haloabium ATCC 31962 Provides Indications for Its Taxonomic Reclassification.</title>
        <authorList>
            <person name="Miess H."/>
            <person name="Arlt P."/>
            <person name="Apel A.K."/>
            <person name="Weber T."/>
            <person name="Nieselt K."/>
            <person name="Hanssen F."/>
            <person name="Czemmel S."/>
            <person name="Nahnsen S."/>
            <person name="Gross H."/>
        </authorList>
    </citation>
    <scope>NUCLEOTIDE SEQUENCE [LARGE SCALE GENOMIC DNA]</scope>
    <source>
        <strain evidence="8 9">ATCC 31962</strain>
    </source>
</reference>
<dbReference type="InterPro" id="IPR005467">
    <property type="entry name" value="His_kinase_dom"/>
</dbReference>
<dbReference type="PROSITE" id="PS50109">
    <property type="entry name" value="HIS_KIN"/>
    <property type="match status" value="1"/>
</dbReference>
<dbReference type="InterPro" id="IPR035965">
    <property type="entry name" value="PAS-like_dom_sf"/>
</dbReference>
<sequence length="788" mass="85765">MQTDSQAFLNNGGAMGARIAAYDWHSHPLGPVEGWPAALRTALGIALGTSFPTFITWSEDLYLFFNDAYRPVLGARADTALGRPFHEVWPEAWPTVRPIIEGALAGSSSFFENFPVTLERNGYPEQTWFTFSYSPVRDECGVVLGLVCLVVEDTAKVLALARHKQAEERLALSLEASGNIGTWSYDLDTGATYVDERFARLFQVDAALAGAGTELERFTSMIHTDDRARVLAAIDAAVRDETLYDIEYRIPQPSGVDAWVNARGKVFADPSTGRRRFAGVAVDISARKEAELARAESERKFRSIANVIPQMVWSATPENGNDYLNHRWEEFTGHGAAALAGAGWRACVHPDDLPVLDAAWRRSLADGGPFEVEHRLAHHAGEWRWVLNRALPVRDDNGAITRWMGTLTDVHDQKRAEEDLKAAARRKDEFLAMLAHELRNPLAPISNAAQLLALAPADTARVRQTSEVISRQVHHMTSLVDDLLDVSRVTRGLVELERQHVDIKTVVASAVEQVRPLLEARRHALEPQLAAAPAWVVGDRTRLVQIVANILNNAVKYRPPGGRVVLAVETSATEVRIVVTDNGIGISAALLPHVFDLFTQAERTPDRSQGGLGLGLALVHSLVQLHQGRVEASSAGRDQGSRFTVTLPRAAAPALADAEPPAPSLAVGPARTILLVDDNLDAAQSLAQVLQSVGHDARTASGPAAALAAAAEHWPDVFILDIGLPDMDGYELARRLRAMPGARPALFLALTGYGQPHDREQSRGAGFQHHFVKPVDLPALMPLLATLA</sequence>
<dbReference type="SUPFAM" id="SSF47384">
    <property type="entry name" value="Homodimeric domain of signal transducing histidine kinase"/>
    <property type="match status" value="1"/>
</dbReference>
<feature type="domain" description="PAC" evidence="7">
    <location>
        <begin position="244"/>
        <end position="296"/>
    </location>
</feature>
<dbReference type="CDD" id="cd17580">
    <property type="entry name" value="REC_2_DhkD-like"/>
    <property type="match status" value="1"/>
</dbReference>
<dbReference type="InterPro" id="IPR036097">
    <property type="entry name" value="HisK_dim/P_sf"/>
</dbReference>
<dbReference type="PANTHER" id="PTHR43547:SF2">
    <property type="entry name" value="HYBRID SIGNAL TRANSDUCTION HISTIDINE KINASE C"/>
    <property type="match status" value="1"/>
</dbReference>
<evidence type="ECO:0000256" key="4">
    <source>
        <dbReference type="PROSITE-ProRule" id="PRU00169"/>
    </source>
</evidence>
<dbReference type="InterPro" id="IPR000014">
    <property type="entry name" value="PAS"/>
</dbReference>
<evidence type="ECO:0000259" key="6">
    <source>
        <dbReference type="PROSITE" id="PS50110"/>
    </source>
</evidence>
<dbReference type="InterPro" id="IPR003661">
    <property type="entry name" value="HisK_dim/P_dom"/>
</dbReference>
<dbReference type="Gene3D" id="3.30.450.20">
    <property type="entry name" value="PAS domain"/>
    <property type="match status" value="3"/>
</dbReference>
<dbReference type="CDD" id="cd00075">
    <property type="entry name" value="HATPase"/>
    <property type="match status" value="1"/>
</dbReference>
<dbReference type="NCBIfam" id="TIGR00229">
    <property type="entry name" value="sensory_box"/>
    <property type="match status" value="1"/>
</dbReference>
<dbReference type="Gene3D" id="3.40.50.2300">
    <property type="match status" value="1"/>
</dbReference>
<feature type="modified residue" description="4-aspartylphosphate" evidence="4">
    <location>
        <position position="721"/>
    </location>
</feature>
<dbReference type="PROSITE" id="PS50110">
    <property type="entry name" value="RESPONSE_REGULATORY"/>
    <property type="match status" value="1"/>
</dbReference>
<dbReference type="CDD" id="cd00082">
    <property type="entry name" value="HisKA"/>
    <property type="match status" value="1"/>
</dbReference>
<dbReference type="Proteomes" id="UP000321323">
    <property type="component" value="Chromosome"/>
</dbReference>
<dbReference type="SUPFAM" id="SSF52172">
    <property type="entry name" value="CheY-like"/>
    <property type="match status" value="1"/>
</dbReference>
<accession>A0ABZ1USC4</accession>
<evidence type="ECO:0000256" key="3">
    <source>
        <dbReference type="ARBA" id="ARBA00022553"/>
    </source>
</evidence>
<feature type="domain" description="PAC" evidence="7">
    <location>
        <begin position="370"/>
        <end position="422"/>
    </location>
</feature>
<dbReference type="PANTHER" id="PTHR43547">
    <property type="entry name" value="TWO-COMPONENT HISTIDINE KINASE"/>
    <property type="match status" value="1"/>
</dbReference>
<dbReference type="SMART" id="SM00387">
    <property type="entry name" value="HATPase_c"/>
    <property type="match status" value="1"/>
</dbReference>
<dbReference type="InterPro" id="IPR001610">
    <property type="entry name" value="PAC"/>
</dbReference>
<dbReference type="InterPro" id="IPR001789">
    <property type="entry name" value="Sig_transdc_resp-reg_receiver"/>
</dbReference>
<protein>
    <recommendedName>
        <fullName evidence="2">histidine kinase</fullName>
        <ecNumber evidence="2">2.7.13.3</ecNumber>
    </recommendedName>
</protein>
<dbReference type="InterPro" id="IPR013656">
    <property type="entry name" value="PAS_4"/>
</dbReference>
<dbReference type="SMART" id="SM00388">
    <property type="entry name" value="HisKA"/>
    <property type="match status" value="1"/>
</dbReference>
<evidence type="ECO:0000313" key="8">
    <source>
        <dbReference type="EMBL" id="WUR15627.1"/>
    </source>
</evidence>
<feature type="domain" description="Response regulatory" evidence="6">
    <location>
        <begin position="672"/>
        <end position="788"/>
    </location>
</feature>
<dbReference type="PROSITE" id="PS50113">
    <property type="entry name" value="PAC"/>
    <property type="match status" value="2"/>
</dbReference>